<dbReference type="SMART" id="SM00042">
    <property type="entry name" value="CUB"/>
    <property type="match status" value="2"/>
</dbReference>
<keyword evidence="3 4" id="KW-1015">Disulfide bond</keyword>
<accession>A0A0C2FXP0</accession>
<dbReference type="PROSITE" id="PS01180">
    <property type="entry name" value="CUB"/>
    <property type="match status" value="2"/>
</dbReference>
<feature type="domain" description="CUB" evidence="5">
    <location>
        <begin position="267"/>
        <end position="384"/>
    </location>
</feature>
<keyword evidence="2" id="KW-0677">Repeat</keyword>
<dbReference type="InterPro" id="IPR000859">
    <property type="entry name" value="CUB_dom"/>
</dbReference>
<dbReference type="Pfam" id="PF12661">
    <property type="entry name" value="hEGF"/>
    <property type="match status" value="1"/>
</dbReference>
<gene>
    <name evidence="7" type="ORF">ANCDUO_16535</name>
</gene>
<dbReference type="InterPro" id="IPR000742">
    <property type="entry name" value="EGF"/>
</dbReference>
<keyword evidence="1 4" id="KW-0245">EGF-like domain</keyword>
<dbReference type="PROSITE" id="PS01186">
    <property type="entry name" value="EGF_2"/>
    <property type="match status" value="1"/>
</dbReference>
<evidence type="ECO:0000259" key="6">
    <source>
        <dbReference type="PROSITE" id="PS50026"/>
    </source>
</evidence>
<reference evidence="7 8" key="1">
    <citation type="submission" date="2013-12" db="EMBL/GenBank/DDBJ databases">
        <title>Draft genome of the parsitic nematode Ancylostoma duodenale.</title>
        <authorList>
            <person name="Mitreva M."/>
        </authorList>
    </citation>
    <scope>NUCLEOTIDE SEQUENCE [LARGE SCALE GENOMIC DNA]</scope>
    <source>
        <strain evidence="7 8">Zhejiang</strain>
    </source>
</reference>
<dbReference type="GO" id="GO:0005509">
    <property type="term" value="F:calcium ion binding"/>
    <property type="evidence" value="ECO:0007669"/>
    <property type="project" value="InterPro"/>
</dbReference>
<feature type="non-terminal residue" evidence="7">
    <location>
        <position position="562"/>
    </location>
</feature>
<feature type="domain" description="EGF-like" evidence="6">
    <location>
        <begin position="10"/>
        <end position="56"/>
    </location>
</feature>
<dbReference type="SMART" id="SM00179">
    <property type="entry name" value="EGF_CA"/>
    <property type="match status" value="3"/>
</dbReference>
<dbReference type="CDD" id="cd00054">
    <property type="entry name" value="EGF_CA"/>
    <property type="match status" value="2"/>
</dbReference>
<dbReference type="PROSITE" id="PS00022">
    <property type="entry name" value="EGF_1"/>
    <property type="match status" value="2"/>
</dbReference>
<dbReference type="PANTHER" id="PTHR24044">
    <property type="entry name" value="NOTCH LIGAND FAMILY MEMBER"/>
    <property type="match status" value="1"/>
</dbReference>
<dbReference type="SUPFAM" id="SSF57196">
    <property type="entry name" value="EGF/Laminin"/>
    <property type="match status" value="2"/>
</dbReference>
<comment type="caution">
    <text evidence="4">Lacks conserved residue(s) required for the propagation of feature annotation.</text>
</comment>
<dbReference type="PANTHER" id="PTHR24044:SF420">
    <property type="entry name" value="DELTA AND NOTCH-LIKE EPIDERMAL GROWTH FACTOR-RELATED RECEPTOR ISOFORM X1"/>
    <property type="match status" value="1"/>
</dbReference>
<dbReference type="PROSITE" id="PS50026">
    <property type="entry name" value="EGF_3"/>
    <property type="match status" value="3"/>
</dbReference>
<organism evidence="7 8">
    <name type="scientific">Ancylostoma duodenale</name>
    <dbReference type="NCBI Taxonomy" id="51022"/>
    <lineage>
        <taxon>Eukaryota</taxon>
        <taxon>Metazoa</taxon>
        <taxon>Ecdysozoa</taxon>
        <taxon>Nematoda</taxon>
        <taxon>Chromadorea</taxon>
        <taxon>Rhabditida</taxon>
        <taxon>Rhabditina</taxon>
        <taxon>Rhabditomorpha</taxon>
        <taxon>Strongyloidea</taxon>
        <taxon>Ancylostomatidae</taxon>
        <taxon>Ancylostomatinae</taxon>
        <taxon>Ancylostoma</taxon>
    </lineage>
</organism>
<dbReference type="EMBL" id="KN741458">
    <property type="protein sequence ID" value="KIH53340.1"/>
    <property type="molecule type" value="Genomic_DNA"/>
</dbReference>
<dbReference type="OrthoDB" id="10009301at2759"/>
<dbReference type="InterPro" id="IPR013032">
    <property type="entry name" value="EGF-like_CS"/>
</dbReference>
<dbReference type="GO" id="GO:0005112">
    <property type="term" value="F:Notch binding"/>
    <property type="evidence" value="ECO:0007669"/>
    <property type="project" value="TreeGrafter"/>
</dbReference>
<name>A0A0C2FXP0_9BILA</name>
<keyword evidence="8" id="KW-1185">Reference proteome</keyword>
<feature type="domain" description="EGF-like" evidence="6">
    <location>
        <begin position="98"/>
        <end position="135"/>
    </location>
</feature>
<evidence type="ECO:0000313" key="8">
    <source>
        <dbReference type="Proteomes" id="UP000054047"/>
    </source>
</evidence>
<sequence>YNGDGRSCRRNSACDAAPCHPSATCVEDQTTLNVGGFTCHCPAGMMGDGIGEDGCQKSNSTICRTEGNCMNGGTCKPISATEYRCLCPEFYYGLHCEQVSACIGTPCENGGICQDAGVGKVNCACPIGFYGSLCQFEENSCGAHYTESSGNLTFPTDTEGVAAEGCDFVISTSEENSALKITFEAFKDMYGSDVGSTDCSKTPANLTLFDGASDNAPIFATFCGDSSSGKAPVIGEAITMTSSSAMLRYKGTSGSFSIKWETKKRECGYRTNLATGVLVVPQHHMDIVCDWFISAPMEKHIEIEIPSVEMNTGLELNCSANELEVFDGYTSYDAHRIVHICETTNVTTLVRSTGPFLTISFRNNVFGGSKSALHRGFTMKYRTIERRFPFSRILVFIVEIGCVELGLLHCLVYLKLIVAVVEISPTLMATGTSPLEFTSFDVPSAYQFSSAMWQQQIDIPRRAFNIFSSIERRMGLVSPFRRVNPFIPFRRQMVYQCTEDYLHLYADGQLIHDGCNAHRPPAICEKTLYGNGTIQTWNYPDGGRPGKCTYIIRADLSHAIRL</sequence>
<feature type="domain" description="EGF-like" evidence="6">
    <location>
        <begin position="59"/>
        <end position="97"/>
    </location>
</feature>
<dbReference type="CDD" id="cd00041">
    <property type="entry name" value="CUB"/>
    <property type="match status" value="1"/>
</dbReference>
<dbReference type="InterPro" id="IPR035914">
    <property type="entry name" value="Sperma_CUB_dom_sf"/>
</dbReference>
<feature type="domain" description="CUB" evidence="5">
    <location>
        <begin position="141"/>
        <end position="263"/>
    </location>
</feature>
<dbReference type="Gene3D" id="2.60.120.290">
    <property type="entry name" value="Spermadhesin, CUB domain"/>
    <property type="match status" value="2"/>
</dbReference>
<evidence type="ECO:0000256" key="4">
    <source>
        <dbReference type="PROSITE-ProRule" id="PRU00076"/>
    </source>
</evidence>
<evidence type="ECO:0000256" key="3">
    <source>
        <dbReference type="ARBA" id="ARBA00023157"/>
    </source>
</evidence>
<dbReference type="SUPFAM" id="SSF49854">
    <property type="entry name" value="Spermadhesin, CUB domain"/>
    <property type="match status" value="2"/>
</dbReference>
<dbReference type="AlphaFoldDB" id="A0A0C2FXP0"/>
<dbReference type="Proteomes" id="UP000054047">
    <property type="component" value="Unassembled WGS sequence"/>
</dbReference>
<evidence type="ECO:0000256" key="2">
    <source>
        <dbReference type="ARBA" id="ARBA00022737"/>
    </source>
</evidence>
<feature type="disulfide bond" evidence="4">
    <location>
        <begin position="87"/>
        <end position="96"/>
    </location>
</feature>
<dbReference type="InterPro" id="IPR001881">
    <property type="entry name" value="EGF-like_Ca-bd_dom"/>
</dbReference>
<evidence type="ECO:0000256" key="1">
    <source>
        <dbReference type="ARBA" id="ARBA00022536"/>
    </source>
</evidence>
<dbReference type="SMART" id="SM00181">
    <property type="entry name" value="EGF"/>
    <property type="match status" value="3"/>
</dbReference>
<dbReference type="InterPro" id="IPR050906">
    <property type="entry name" value="Notch_signaling"/>
</dbReference>
<feature type="disulfide bond" evidence="4">
    <location>
        <begin position="125"/>
        <end position="134"/>
    </location>
</feature>
<feature type="non-terminal residue" evidence="7">
    <location>
        <position position="1"/>
    </location>
</feature>
<dbReference type="Gene3D" id="2.10.25.10">
    <property type="entry name" value="Laminin"/>
    <property type="match status" value="3"/>
</dbReference>
<dbReference type="Pfam" id="PF00431">
    <property type="entry name" value="CUB"/>
    <property type="match status" value="1"/>
</dbReference>
<evidence type="ECO:0000313" key="7">
    <source>
        <dbReference type="EMBL" id="KIH53340.1"/>
    </source>
</evidence>
<proteinExistence type="predicted"/>
<protein>
    <submittedName>
        <fullName evidence="7">EGF-like domain protein</fullName>
    </submittedName>
</protein>
<evidence type="ECO:0000259" key="5">
    <source>
        <dbReference type="PROSITE" id="PS01180"/>
    </source>
</evidence>